<organism evidence="2 3">
    <name type="scientific">Trifolium medium</name>
    <dbReference type="NCBI Taxonomy" id="97028"/>
    <lineage>
        <taxon>Eukaryota</taxon>
        <taxon>Viridiplantae</taxon>
        <taxon>Streptophyta</taxon>
        <taxon>Embryophyta</taxon>
        <taxon>Tracheophyta</taxon>
        <taxon>Spermatophyta</taxon>
        <taxon>Magnoliopsida</taxon>
        <taxon>eudicotyledons</taxon>
        <taxon>Gunneridae</taxon>
        <taxon>Pentapetalae</taxon>
        <taxon>rosids</taxon>
        <taxon>fabids</taxon>
        <taxon>Fabales</taxon>
        <taxon>Fabaceae</taxon>
        <taxon>Papilionoideae</taxon>
        <taxon>50 kb inversion clade</taxon>
        <taxon>NPAAA clade</taxon>
        <taxon>Hologalegina</taxon>
        <taxon>IRL clade</taxon>
        <taxon>Trifolieae</taxon>
        <taxon>Trifolium</taxon>
    </lineage>
</organism>
<feature type="non-terminal residue" evidence="2">
    <location>
        <position position="1"/>
    </location>
</feature>
<dbReference type="Gene3D" id="2.40.50.40">
    <property type="match status" value="1"/>
</dbReference>
<feature type="region of interest" description="Disordered" evidence="1">
    <location>
        <begin position="79"/>
        <end position="100"/>
    </location>
</feature>
<accession>A0A392R4Y1</accession>
<evidence type="ECO:0000313" key="3">
    <source>
        <dbReference type="Proteomes" id="UP000265520"/>
    </source>
</evidence>
<dbReference type="EMBL" id="LXQA010182964">
    <property type="protein sequence ID" value="MCI30896.1"/>
    <property type="molecule type" value="Genomic_DNA"/>
</dbReference>
<name>A0A392R4Y1_9FABA</name>
<dbReference type="InterPro" id="IPR016197">
    <property type="entry name" value="Chromo-like_dom_sf"/>
</dbReference>
<reference evidence="2 3" key="1">
    <citation type="journal article" date="2018" name="Front. Plant Sci.">
        <title>Red Clover (Trifolium pratense) and Zigzag Clover (T. medium) - A Picture of Genomic Similarities and Differences.</title>
        <authorList>
            <person name="Dluhosova J."/>
            <person name="Istvanek J."/>
            <person name="Nedelnik J."/>
            <person name="Repkova J."/>
        </authorList>
    </citation>
    <scope>NUCLEOTIDE SEQUENCE [LARGE SCALE GENOMIC DNA]</scope>
    <source>
        <strain evidence="3">cv. 10/8</strain>
        <tissue evidence="2">Leaf</tissue>
    </source>
</reference>
<sequence>EQTEFVEPDTVLAVRKVCQQGEEVKQVLVQWKGKTAEEATWEDVIMIKSQFPKFNIEDNVVEEEGIDRDQMNLPQLNDELVNHTSSGPKEWKVYSRRAKK</sequence>
<feature type="non-terminal residue" evidence="2">
    <location>
        <position position="100"/>
    </location>
</feature>
<evidence type="ECO:0000256" key="1">
    <source>
        <dbReference type="SAM" id="MobiDB-lite"/>
    </source>
</evidence>
<evidence type="ECO:0000313" key="2">
    <source>
        <dbReference type="EMBL" id="MCI30896.1"/>
    </source>
</evidence>
<dbReference type="SUPFAM" id="SSF54160">
    <property type="entry name" value="Chromo domain-like"/>
    <property type="match status" value="1"/>
</dbReference>
<dbReference type="AlphaFoldDB" id="A0A392R4Y1"/>
<keyword evidence="3" id="KW-1185">Reference proteome</keyword>
<comment type="caution">
    <text evidence="2">The sequence shown here is derived from an EMBL/GenBank/DDBJ whole genome shotgun (WGS) entry which is preliminary data.</text>
</comment>
<dbReference type="Proteomes" id="UP000265520">
    <property type="component" value="Unassembled WGS sequence"/>
</dbReference>
<proteinExistence type="predicted"/>
<protein>
    <submittedName>
        <fullName evidence="2">Mediator of RNA polymerase II transcription subunit 15A-like</fullName>
    </submittedName>
</protein>